<evidence type="ECO:0000313" key="1">
    <source>
        <dbReference type="EMBL" id="KXZ55889.1"/>
    </source>
</evidence>
<reference evidence="2" key="1">
    <citation type="journal article" date="2016" name="Nat. Commun.">
        <title>The Gonium pectorale genome demonstrates co-option of cell cycle regulation during the evolution of multicellularity.</title>
        <authorList>
            <person name="Hanschen E.R."/>
            <person name="Marriage T.N."/>
            <person name="Ferris P.J."/>
            <person name="Hamaji T."/>
            <person name="Toyoda A."/>
            <person name="Fujiyama A."/>
            <person name="Neme R."/>
            <person name="Noguchi H."/>
            <person name="Minakuchi Y."/>
            <person name="Suzuki M."/>
            <person name="Kawai-Toyooka H."/>
            <person name="Smith D.R."/>
            <person name="Sparks H."/>
            <person name="Anderson J."/>
            <person name="Bakaric R."/>
            <person name="Luria V."/>
            <person name="Karger A."/>
            <person name="Kirschner M.W."/>
            <person name="Durand P.M."/>
            <person name="Michod R.E."/>
            <person name="Nozaki H."/>
            <person name="Olson B.J."/>
        </authorList>
    </citation>
    <scope>NUCLEOTIDE SEQUENCE [LARGE SCALE GENOMIC DNA]</scope>
    <source>
        <strain evidence="2">NIES-2863</strain>
    </source>
</reference>
<gene>
    <name evidence="1" type="ORF">GPECTOR_2g1440</name>
</gene>
<dbReference type="Proteomes" id="UP000075714">
    <property type="component" value="Unassembled WGS sequence"/>
</dbReference>
<dbReference type="AlphaFoldDB" id="A0A150H189"/>
<protein>
    <submittedName>
        <fullName evidence="1">Uncharacterized protein</fullName>
    </submittedName>
</protein>
<sequence length="293" mass="30912">MAGMATRFGPEITALSKPVVVLRGINHGNTSNGEARVARGDITACVTEYGECAKLLASHVSAFLHAHLAPSEEVRSEASSFLLDAVRQSTQRTAPYGVTLGMGDWSAPFAESAPAVGPSGGDVRAGGLVPGSGRSAGVTESIALHPGVVSAAESHAAELQRVVLQSLPEEARSRVTVAATAHTQVESLLYSQPTLTPLPGGRWLLHVHVYMHFRSLESDRGYICPQAPEYWLKLKSADLVAAVLGLPEPSRYATPPPSALNRLALERALAAAPPDVAERYLARGRQLAFEGDV</sequence>
<keyword evidence="2" id="KW-1185">Reference proteome</keyword>
<evidence type="ECO:0000313" key="2">
    <source>
        <dbReference type="Proteomes" id="UP000075714"/>
    </source>
</evidence>
<dbReference type="EMBL" id="LSYV01000003">
    <property type="protein sequence ID" value="KXZ55889.1"/>
    <property type="molecule type" value="Genomic_DNA"/>
</dbReference>
<accession>A0A150H189</accession>
<comment type="caution">
    <text evidence="1">The sequence shown here is derived from an EMBL/GenBank/DDBJ whole genome shotgun (WGS) entry which is preliminary data.</text>
</comment>
<name>A0A150H189_GONPE</name>
<proteinExistence type="predicted"/>
<organism evidence="1 2">
    <name type="scientific">Gonium pectorale</name>
    <name type="common">Green alga</name>
    <dbReference type="NCBI Taxonomy" id="33097"/>
    <lineage>
        <taxon>Eukaryota</taxon>
        <taxon>Viridiplantae</taxon>
        <taxon>Chlorophyta</taxon>
        <taxon>core chlorophytes</taxon>
        <taxon>Chlorophyceae</taxon>
        <taxon>CS clade</taxon>
        <taxon>Chlamydomonadales</taxon>
        <taxon>Volvocaceae</taxon>
        <taxon>Gonium</taxon>
    </lineage>
</organism>
<dbReference type="OrthoDB" id="528424at2759"/>